<sequence length="185" mass="20359">HEKGPSEHRIRPPSTLQPASSPFTSSAPPDVSGLHLKLATDESLTFAYVVVPDVLGYQFTLSKETRRDDAAVVLDGQSRQEFTVAGLDACTRYTVVVQTLTSASASPGLRLTETTRTSEPAGPIRHLPARSVCRVCDCLLVFSTFISANILELEPAFVWFCHDHRLNAVYRTCSERDMIPTKPSR</sequence>
<dbReference type="AlphaFoldDB" id="A0A3S5AWA1"/>
<dbReference type="Proteomes" id="UP000784294">
    <property type="component" value="Unassembled WGS sequence"/>
</dbReference>
<protein>
    <recommendedName>
        <fullName evidence="2">Fibronectin type-III domain-containing protein</fullName>
    </recommendedName>
</protein>
<evidence type="ECO:0000256" key="1">
    <source>
        <dbReference type="SAM" id="MobiDB-lite"/>
    </source>
</evidence>
<dbReference type="InterPro" id="IPR036116">
    <property type="entry name" value="FN3_sf"/>
</dbReference>
<comment type="caution">
    <text evidence="3">The sequence shown here is derived from an EMBL/GenBank/DDBJ whole genome shotgun (WGS) entry which is preliminary data.</text>
</comment>
<evidence type="ECO:0000259" key="2">
    <source>
        <dbReference type="PROSITE" id="PS50853"/>
    </source>
</evidence>
<dbReference type="EMBL" id="CAAALY010110416">
    <property type="protein sequence ID" value="VEL30210.1"/>
    <property type="molecule type" value="Genomic_DNA"/>
</dbReference>
<feature type="non-terminal residue" evidence="3">
    <location>
        <position position="1"/>
    </location>
</feature>
<gene>
    <name evidence="3" type="ORF">PXEA_LOCUS23650</name>
</gene>
<feature type="domain" description="Fibronectin type-III" evidence="2">
    <location>
        <begin position="27"/>
        <end position="120"/>
    </location>
</feature>
<evidence type="ECO:0000313" key="4">
    <source>
        <dbReference type="Proteomes" id="UP000784294"/>
    </source>
</evidence>
<organism evidence="3 4">
    <name type="scientific">Protopolystoma xenopodis</name>
    <dbReference type="NCBI Taxonomy" id="117903"/>
    <lineage>
        <taxon>Eukaryota</taxon>
        <taxon>Metazoa</taxon>
        <taxon>Spiralia</taxon>
        <taxon>Lophotrochozoa</taxon>
        <taxon>Platyhelminthes</taxon>
        <taxon>Monogenea</taxon>
        <taxon>Polyopisthocotylea</taxon>
        <taxon>Polystomatidea</taxon>
        <taxon>Polystomatidae</taxon>
        <taxon>Protopolystoma</taxon>
    </lineage>
</organism>
<name>A0A3S5AWA1_9PLAT</name>
<dbReference type="Gene3D" id="2.60.40.10">
    <property type="entry name" value="Immunoglobulins"/>
    <property type="match status" value="1"/>
</dbReference>
<evidence type="ECO:0000313" key="3">
    <source>
        <dbReference type="EMBL" id="VEL30210.1"/>
    </source>
</evidence>
<keyword evidence="4" id="KW-1185">Reference proteome</keyword>
<dbReference type="PROSITE" id="PS50853">
    <property type="entry name" value="FN3"/>
    <property type="match status" value="1"/>
</dbReference>
<reference evidence="3" key="1">
    <citation type="submission" date="2018-11" db="EMBL/GenBank/DDBJ databases">
        <authorList>
            <consortium name="Pathogen Informatics"/>
        </authorList>
    </citation>
    <scope>NUCLEOTIDE SEQUENCE</scope>
</reference>
<accession>A0A3S5AWA1</accession>
<feature type="compositionally biased region" description="Low complexity" evidence="1">
    <location>
        <begin position="18"/>
        <end position="29"/>
    </location>
</feature>
<dbReference type="SUPFAM" id="SSF49265">
    <property type="entry name" value="Fibronectin type III"/>
    <property type="match status" value="1"/>
</dbReference>
<dbReference type="InterPro" id="IPR003961">
    <property type="entry name" value="FN3_dom"/>
</dbReference>
<feature type="compositionally biased region" description="Basic and acidic residues" evidence="1">
    <location>
        <begin position="1"/>
        <end position="10"/>
    </location>
</feature>
<feature type="region of interest" description="Disordered" evidence="1">
    <location>
        <begin position="1"/>
        <end position="30"/>
    </location>
</feature>
<proteinExistence type="predicted"/>
<dbReference type="InterPro" id="IPR013783">
    <property type="entry name" value="Ig-like_fold"/>
</dbReference>